<dbReference type="PANTHER" id="PTHR42879">
    <property type="entry name" value="3-OXOACYL-(ACYL-CARRIER-PROTEIN) REDUCTASE"/>
    <property type="match status" value="1"/>
</dbReference>
<dbReference type="InterPro" id="IPR002347">
    <property type="entry name" value="SDR_fam"/>
</dbReference>
<dbReference type="Gene3D" id="3.40.50.720">
    <property type="entry name" value="NAD(P)-binding Rossmann-like Domain"/>
    <property type="match status" value="1"/>
</dbReference>
<dbReference type="InterPro" id="IPR020904">
    <property type="entry name" value="Sc_DH/Rdtase_CS"/>
</dbReference>
<dbReference type="CDD" id="cd05233">
    <property type="entry name" value="SDR_c"/>
    <property type="match status" value="1"/>
</dbReference>
<dbReference type="PRINTS" id="PR00080">
    <property type="entry name" value="SDRFAMILY"/>
</dbReference>
<evidence type="ECO:0000313" key="2">
    <source>
        <dbReference type="EMBL" id="MFD1019856.1"/>
    </source>
</evidence>
<keyword evidence="2" id="KW-0560">Oxidoreductase</keyword>
<comment type="similarity">
    <text evidence="1">Belongs to the short-chain dehydrogenases/reductases (SDR) family.</text>
</comment>
<dbReference type="RefSeq" id="WP_386060441.1">
    <property type="nucleotide sequence ID" value="NZ_JBHTKL010000005.1"/>
</dbReference>
<keyword evidence="3" id="KW-1185">Reference proteome</keyword>
<proteinExistence type="inferred from homology"/>
<comment type="caution">
    <text evidence="2">The sequence shown here is derived from an EMBL/GenBank/DDBJ whole genome shotgun (WGS) entry which is preliminary data.</text>
</comment>
<dbReference type="EC" id="1.1.1.-" evidence="2"/>
<dbReference type="InterPro" id="IPR036291">
    <property type="entry name" value="NAD(P)-bd_dom_sf"/>
</dbReference>
<dbReference type="InterPro" id="IPR050259">
    <property type="entry name" value="SDR"/>
</dbReference>
<evidence type="ECO:0000313" key="3">
    <source>
        <dbReference type="Proteomes" id="UP001596990"/>
    </source>
</evidence>
<dbReference type="Proteomes" id="UP001596990">
    <property type="component" value="Unassembled WGS sequence"/>
</dbReference>
<gene>
    <name evidence="2" type="ORF">ACFQ2J_11785</name>
</gene>
<dbReference type="PANTHER" id="PTHR42879:SF2">
    <property type="entry name" value="3-OXOACYL-[ACYL-CARRIER-PROTEIN] REDUCTASE FABG"/>
    <property type="match status" value="1"/>
</dbReference>
<dbReference type="EMBL" id="JBHTKL010000005">
    <property type="protein sequence ID" value="MFD1019856.1"/>
    <property type="molecule type" value="Genomic_DNA"/>
</dbReference>
<organism evidence="2 3">
    <name type="scientific">Thalassobacillus hwangdonensis</name>
    <dbReference type="NCBI Taxonomy" id="546108"/>
    <lineage>
        <taxon>Bacteria</taxon>
        <taxon>Bacillati</taxon>
        <taxon>Bacillota</taxon>
        <taxon>Bacilli</taxon>
        <taxon>Bacillales</taxon>
        <taxon>Bacillaceae</taxon>
        <taxon>Thalassobacillus</taxon>
    </lineage>
</organism>
<reference evidence="3" key="1">
    <citation type="journal article" date="2019" name="Int. J. Syst. Evol. Microbiol.">
        <title>The Global Catalogue of Microorganisms (GCM) 10K type strain sequencing project: providing services to taxonomists for standard genome sequencing and annotation.</title>
        <authorList>
            <consortium name="The Broad Institute Genomics Platform"/>
            <consortium name="The Broad Institute Genome Sequencing Center for Infectious Disease"/>
            <person name="Wu L."/>
            <person name="Ma J."/>
        </authorList>
    </citation>
    <scope>NUCLEOTIDE SEQUENCE [LARGE SCALE GENOMIC DNA]</scope>
    <source>
        <strain evidence="3">CCUG 56607</strain>
    </source>
</reference>
<sequence>MESRKTAVVTGGANGIGKSIVHAFADIGYTVLIVDKDKEAGQKLSDDLRANGAEVIFQACDVGVVEEVQQLFHTVKETYESIDILVNNAGVSEFKNFWEAEACDWDKVIASNLSSMFYMTKEAAGMMKDKGGSIINIASTRASMAEPHTEAYSASKGGIVALTHSLAMTLSEHYIRVNCISPGWIQTEEYESLRDVDHFQHPSKRVGKPEDIARACVFLSKEENDFINGENMVIDGGMTKKMIYEH</sequence>
<dbReference type="Pfam" id="PF13561">
    <property type="entry name" value="adh_short_C2"/>
    <property type="match status" value="1"/>
</dbReference>
<dbReference type="SUPFAM" id="SSF51735">
    <property type="entry name" value="NAD(P)-binding Rossmann-fold domains"/>
    <property type="match status" value="1"/>
</dbReference>
<dbReference type="PROSITE" id="PS00061">
    <property type="entry name" value="ADH_SHORT"/>
    <property type="match status" value="1"/>
</dbReference>
<dbReference type="GO" id="GO:0016491">
    <property type="term" value="F:oxidoreductase activity"/>
    <property type="evidence" value="ECO:0007669"/>
    <property type="project" value="UniProtKB-KW"/>
</dbReference>
<evidence type="ECO:0000256" key="1">
    <source>
        <dbReference type="ARBA" id="ARBA00006484"/>
    </source>
</evidence>
<dbReference type="PRINTS" id="PR00081">
    <property type="entry name" value="GDHRDH"/>
</dbReference>
<accession>A0ABW3L222</accession>
<name>A0ABW3L222_9BACI</name>
<protein>
    <submittedName>
        <fullName evidence="2">SDR family NAD(P)-dependent oxidoreductase</fullName>
        <ecNumber evidence="2">1.1.1.-</ecNumber>
    </submittedName>
</protein>